<protein>
    <submittedName>
        <fullName evidence="1">Uncharacterized protein</fullName>
    </submittedName>
</protein>
<evidence type="ECO:0000313" key="2">
    <source>
        <dbReference type="Proteomes" id="UP000616769"/>
    </source>
</evidence>
<evidence type="ECO:0000313" key="1">
    <source>
        <dbReference type="EMBL" id="KPM08649.1"/>
    </source>
</evidence>
<dbReference type="AlphaFoldDB" id="A0A132ACQ3"/>
<dbReference type="EMBL" id="JXLN01012576">
    <property type="protein sequence ID" value="KPM08649.1"/>
    <property type="molecule type" value="Genomic_DNA"/>
</dbReference>
<sequence>MREGLRKNCSESFLNDEVELFEAIVLFDVVVIIEEFGIREEDEELFAKELFVPTPEDDIKDEEEEEEIDIDPILAERFEIGSFETIKMNFKFEGVL</sequence>
<accession>A0A132ACQ3</accession>
<organism evidence="1 2">
    <name type="scientific">Sarcoptes scabiei</name>
    <name type="common">Itch mite</name>
    <name type="synonym">Acarus scabiei</name>
    <dbReference type="NCBI Taxonomy" id="52283"/>
    <lineage>
        <taxon>Eukaryota</taxon>
        <taxon>Metazoa</taxon>
        <taxon>Ecdysozoa</taxon>
        <taxon>Arthropoda</taxon>
        <taxon>Chelicerata</taxon>
        <taxon>Arachnida</taxon>
        <taxon>Acari</taxon>
        <taxon>Acariformes</taxon>
        <taxon>Sarcoptiformes</taxon>
        <taxon>Astigmata</taxon>
        <taxon>Psoroptidia</taxon>
        <taxon>Sarcoptoidea</taxon>
        <taxon>Sarcoptidae</taxon>
        <taxon>Sarcoptinae</taxon>
        <taxon>Sarcoptes</taxon>
    </lineage>
</organism>
<proteinExistence type="predicted"/>
<name>A0A132ACQ3_SARSC</name>
<dbReference type="Proteomes" id="UP000616769">
    <property type="component" value="Unassembled WGS sequence"/>
</dbReference>
<gene>
    <name evidence="1" type="ORF">QR98_0071720</name>
</gene>
<dbReference type="VEuPathDB" id="VectorBase:SSCA005425"/>
<comment type="caution">
    <text evidence="1">The sequence shown here is derived from an EMBL/GenBank/DDBJ whole genome shotgun (WGS) entry which is preliminary data.</text>
</comment>
<reference evidence="1 2" key="1">
    <citation type="journal article" date="2015" name="Parasit. Vectors">
        <title>Draft genome of the scabies mite.</title>
        <authorList>
            <person name="Rider S.D.Jr."/>
            <person name="Morgan M.S."/>
            <person name="Arlian L.G."/>
        </authorList>
    </citation>
    <scope>NUCLEOTIDE SEQUENCE [LARGE SCALE GENOMIC DNA]</scope>
    <source>
        <strain evidence="1">Arlian Lab</strain>
    </source>
</reference>